<protein>
    <recommendedName>
        <fullName evidence="3">Helix-turn-helix</fullName>
    </recommendedName>
</protein>
<proteinExistence type="predicted"/>
<dbReference type="RefSeq" id="WP_091874099.1">
    <property type="nucleotide sequence ID" value="NZ_FNAO01000014.1"/>
</dbReference>
<name>A0A1G7IUR1_9FLAO</name>
<sequence>MAKKKKITMTVEKTDTGFSAFSQDYPIFTTGQSIPELINNTYEATEFYFEEEAIKLDHKDIRFEIDFKQFFKFYKVINAKFLAEKIGMNATLLSQYVQGHKKPSAKQTEKILSGIHQIGQELSGINLLQTA</sequence>
<dbReference type="OrthoDB" id="676274at2"/>
<dbReference type="Proteomes" id="UP000199109">
    <property type="component" value="Unassembled WGS sequence"/>
</dbReference>
<dbReference type="EMBL" id="FNAO01000014">
    <property type="protein sequence ID" value="SDF16328.1"/>
    <property type="molecule type" value="Genomic_DNA"/>
</dbReference>
<evidence type="ECO:0000313" key="2">
    <source>
        <dbReference type="Proteomes" id="UP000199109"/>
    </source>
</evidence>
<reference evidence="1 2" key="1">
    <citation type="submission" date="2016-10" db="EMBL/GenBank/DDBJ databases">
        <authorList>
            <person name="de Groot N.N."/>
        </authorList>
    </citation>
    <scope>NUCLEOTIDE SEQUENCE [LARGE SCALE GENOMIC DNA]</scope>
    <source>
        <strain evidence="1 2">DSM 23421</strain>
    </source>
</reference>
<organism evidence="1 2">
    <name type="scientific">Pricia antarctica</name>
    <dbReference type="NCBI Taxonomy" id="641691"/>
    <lineage>
        <taxon>Bacteria</taxon>
        <taxon>Pseudomonadati</taxon>
        <taxon>Bacteroidota</taxon>
        <taxon>Flavobacteriia</taxon>
        <taxon>Flavobacteriales</taxon>
        <taxon>Flavobacteriaceae</taxon>
        <taxon>Pricia</taxon>
    </lineage>
</organism>
<dbReference type="AlphaFoldDB" id="A0A1G7IUR1"/>
<keyword evidence="2" id="KW-1185">Reference proteome</keyword>
<evidence type="ECO:0008006" key="3">
    <source>
        <dbReference type="Google" id="ProtNLM"/>
    </source>
</evidence>
<evidence type="ECO:0000313" key="1">
    <source>
        <dbReference type="EMBL" id="SDF16328.1"/>
    </source>
</evidence>
<dbReference type="Gene3D" id="3.30.160.250">
    <property type="match status" value="1"/>
</dbReference>
<accession>A0A1G7IUR1</accession>
<gene>
    <name evidence="1" type="ORF">SAMN05421636_11437</name>
</gene>